<name>A0A9W7TKK7_TRIRA</name>
<feature type="domain" description="Ig-like" evidence="12">
    <location>
        <begin position="344"/>
        <end position="422"/>
    </location>
</feature>
<dbReference type="Pfam" id="PF08205">
    <property type="entry name" value="C2-set_2"/>
    <property type="match status" value="1"/>
</dbReference>
<dbReference type="PANTHER" id="PTHR11973:SF18">
    <property type="entry name" value="CELL SURFACE GLYCOPROTEIN MUC18"/>
    <property type="match status" value="1"/>
</dbReference>
<evidence type="ECO:0000256" key="9">
    <source>
        <dbReference type="SAM" id="MobiDB-lite"/>
    </source>
</evidence>
<dbReference type="Pfam" id="PF13927">
    <property type="entry name" value="Ig_3"/>
    <property type="match status" value="3"/>
</dbReference>
<dbReference type="GO" id="GO:0005886">
    <property type="term" value="C:plasma membrane"/>
    <property type="evidence" value="ECO:0007669"/>
    <property type="project" value="TreeGrafter"/>
</dbReference>
<keyword evidence="7" id="KW-0325">Glycoprotein</keyword>
<evidence type="ECO:0000313" key="14">
    <source>
        <dbReference type="Proteomes" id="UP001059041"/>
    </source>
</evidence>
<dbReference type="SUPFAM" id="SSF48726">
    <property type="entry name" value="Immunoglobulin"/>
    <property type="match status" value="5"/>
</dbReference>
<keyword evidence="5 10" id="KW-0472">Membrane</keyword>
<dbReference type="SMART" id="SM00409">
    <property type="entry name" value="IG"/>
    <property type="match status" value="5"/>
</dbReference>
<evidence type="ECO:0000256" key="6">
    <source>
        <dbReference type="ARBA" id="ARBA00023157"/>
    </source>
</evidence>
<dbReference type="InterPro" id="IPR036179">
    <property type="entry name" value="Ig-like_dom_sf"/>
</dbReference>
<evidence type="ECO:0000256" key="5">
    <source>
        <dbReference type="ARBA" id="ARBA00023136"/>
    </source>
</evidence>
<comment type="caution">
    <text evidence="13">The sequence shown here is derived from an EMBL/GenBank/DDBJ whole genome shotgun (WGS) entry which is preliminary data.</text>
</comment>
<keyword evidence="6" id="KW-1015">Disulfide bond</keyword>
<dbReference type="OrthoDB" id="6431884at2759"/>
<keyword evidence="4 10" id="KW-1133">Transmembrane helix</keyword>
<dbReference type="SMART" id="SM00408">
    <property type="entry name" value="IGc2"/>
    <property type="match status" value="3"/>
</dbReference>
<dbReference type="InterPro" id="IPR051116">
    <property type="entry name" value="Surface_Rcpt/Adhesion_Mol"/>
</dbReference>
<dbReference type="InterPro" id="IPR003599">
    <property type="entry name" value="Ig_sub"/>
</dbReference>
<comment type="subcellular location">
    <subcellularLocation>
        <location evidence="1">Membrane</location>
        <topology evidence="1">Single-pass type I membrane protein</topology>
    </subcellularLocation>
</comment>
<feature type="domain" description="Ig-like" evidence="12">
    <location>
        <begin position="147"/>
        <end position="249"/>
    </location>
</feature>
<feature type="domain" description="Ig-like" evidence="12">
    <location>
        <begin position="429"/>
        <end position="520"/>
    </location>
</feature>
<dbReference type="InterPro" id="IPR007110">
    <property type="entry name" value="Ig-like_dom"/>
</dbReference>
<evidence type="ECO:0000259" key="12">
    <source>
        <dbReference type="PROSITE" id="PS50835"/>
    </source>
</evidence>
<evidence type="ECO:0000256" key="11">
    <source>
        <dbReference type="SAM" id="SignalP"/>
    </source>
</evidence>
<proteinExistence type="predicted"/>
<dbReference type="Proteomes" id="UP001059041">
    <property type="component" value="Linkage Group LG14"/>
</dbReference>
<dbReference type="PANTHER" id="PTHR11973">
    <property type="entry name" value="CELL SURFACE GLYCOPROTEIN MUC18-RELATED"/>
    <property type="match status" value="1"/>
</dbReference>
<accession>A0A9W7TKK7</accession>
<feature type="signal peptide" evidence="11">
    <location>
        <begin position="1"/>
        <end position="22"/>
    </location>
</feature>
<feature type="region of interest" description="Disordered" evidence="9">
    <location>
        <begin position="524"/>
        <end position="543"/>
    </location>
</feature>
<evidence type="ECO:0000256" key="2">
    <source>
        <dbReference type="ARBA" id="ARBA00022692"/>
    </source>
</evidence>
<evidence type="ECO:0000256" key="10">
    <source>
        <dbReference type="SAM" id="Phobius"/>
    </source>
</evidence>
<dbReference type="EMBL" id="JAFHDT010000014">
    <property type="protein sequence ID" value="KAI7800608.1"/>
    <property type="molecule type" value="Genomic_DNA"/>
</dbReference>
<organism evidence="13 14">
    <name type="scientific">Triplophysa rosa</name>
    <name type="common">Cave loach</name>
    <dbReference type="NCBI Taxonomy" id="992332"/>
    <lineage>
        <taxon>Eukaryota</taxon>
        <taxon>Metazoa</taxon>
        <taxon>Chordata</taxon>
        <taxon>Craniata</taxon>
        <taxon>Vertebrata</taxon>
        <taxon>Euteleostomi</taxon>
        <taxon>Actinopterygii</taxon>
        <taxon>Neopterygii</taxon>
        <taxon>Teleostei</taxon>
        <taxon>Ostariophysi</taxon>
        <taxon>Cypriniformes</taxon>
        <taxon>Nemacheilidae</taxon>
        <taxon>Triplophysa</taxon>
    </lineage>
</organism>
<dbReference type="AlphaFoldDB" id="A0A9W7TKK7"/>
<feature type="chain" id="PRO_5040756455" evidence="11">
    <location>
        <begin position="23"/>
        <end position="626"/>
    </location>
</feature>
<keyword evidence="14" id="KW-1185">Reference proteome</keyword>
<keyword evidence="11" id="KW-0732">Signal</keyword>
<reference evidence="13" key="1">
    <citation type="submission" date="2021-02" db="EMBL/GenBank/DDBJ databases">
        <title>Comparative genomics reveals that relaxation of natural selection precedes convergent phenotypic evolution of cavefish.</title>
        <authorList>
            <person name="Peng Z."/>
        </authorList>
    </citation>
    <scope>NUCLEOTIDE SEQUENCE</scope>
    <source>
        <tissue evidence="13">Muscle</tissue>
    </source>
</reference>
<dbReference type="GO" id="GO:0005055">
    <property type="term" value="F:laminin receptor activity"/>
    <property type="evidence" value="ECO:0007669"/>
    <property type="project" value="TreeGrafter"/>
</dbReference>
<dbReference type="InterPro" id="IPR013162">
    <property type="entry name" value="CD80_C2-set"/>
</dbReference>
<keyword evidence="3" id="KW-0677">Repeat</keyword>
<feature type="transmembrane region" description="Helical" evidence="10">
    <location>
        <begin position="553"/>
        <end position="576"/>
    </location>
</feature>
<sequence>MDPRYVALLVAGLHVLTCKTWALVEVSMEDRVEVFLYNQASIPCIYNMNEKAMIITWSKKLPGRERSKVLFHIEGERGEIDDSGYTGRISYTHSYNSSESLGSIILTIDKVQLSDESEIICMVKDNTLADQGEGHTQLQVFNAPSIPAIVGTHNGISVDENKPSTVADCKVDNVYPRPNITWYRGTFPLQSSNDVKIMDRVTKNPSGLFTVYSELHLKVVREDEHAKFYCEVNYFTPGEKRMMESDRINITVFYPTTEVTMWANPSEKLLKEGDAVEIGCKGNGNPQPIFTFIHDKNELSSENELLVFKEVKRSDSGTYVCQILNLDTYTEVEDSIDIMIHYLDEIVVTPEKRVLDQGEDLTLTCNALASLSTHTEWYKDGVRVSEGHVLKLHNASQNTEGMYLCKITVVSLPELQKQTSLHINVRANPKITEEIVVSPMNKADHSVNLTCVAQGYPIPNITWHLNDRQTGEPLTESSVEYHEKGVGVLSIISVKANSEFTANCTAFNELGITSASRDVTTFARGPTTTTAPHTKATGITVPPKQHQQGGSGVIIAVVIICLLLLAILGSFLYFLYKKGRLSCGRSGKQDFTKENANKDEIGMKSSKSEEAVLLQGVNGDKKSPTE</sequence>
<keyword evidence="8" id="KW-0393">Immunoglobulin domain</keyword>
<dbReference type="PROSITE" id="PS50835">
    <property type="entry name" value="IG_LIKE"/>
    <property type="match status" value="5"/>
</dbReference>
<evidence type="ECO:0000256" key="7">
    <source>
        <dbReference type="ARBA" id="ARBA00023180"/>
    </source>
</evidence>
<feature type="domain" description="Ig-like" evidence="12">
    <location>
        <begin position="3"/>
        <end position="141"/>
    </location>
</feature>
<keyword evidence="2 10" id="KW-0812">Transmembrane</keyword>
<evidence type="ECO:0000256" key="4">
    <source>
        <dbReference type="ARBA" id="ARBA00022989"/>
    </source>
</evidence>
<dbReference type="InterPro" id="IPR003598">
    <property type="entry name" value="Ig_sub2"/>
</dbReference>
<gene>
    <name evidence="13" type="ORF">IRJ41_007325</name>
</gene>
<evidence type="ECO:0000313" key="13">
    <source>
        <dbReference type="EMBL" id="KAI7800608.1"/>
    </source>
</evidence>
<dbReference type="Gene3D" id="2.60.40.10">
    <property type="entry name" value="Immunoglobulins"/>
    <property type="match status" value="5"/>
</dbReference>
<dbReference type="InterPro" id="IPR013783">
    <property type="entry name" value="Ig-like_fold"/>
</dbReference>
<evidence type="ECO:0000256" key="8">
    <source>
        <dbReference type="ARBA" id="ARBA00023319"/>
    </source>
</evidence>
<protein>
    <submittedName>
        <fullName evidence="13">Cell surface glycoprotein MUC18</fullName>
    </submittedName>
</protein>
<feature type="compositionally biased region" description="Low complexity" evidence="9">
    <location>
        <begin position="524"/>
        <end position="540"/>
    </location>
</feature>
<evidence type="ECO:0000256" key="3">
    <source>
        <dbReference type="ARBA" id="ARBA00022737"/>
    </source>
</evidence>
<evidence type="ECO:0000256" key="1">
    <source>
        <dbReference type="ARBA" id="ARBA00004479"/>
    </source>
</evidence>
<feature type="domain" description="Ig-like" evidence="12">
    <location>
        <begin position="255"/>
        <end position="337"/>
    </location>
</feature>